<dbReference type="Proteomes" id="UP001146351">
    <property type="component" value="Unassembled WGS sequence"/>
</dbReference>
<proteinExistence type="predicted"/>
<accession>A0A9W9LWG2</accession>
<sequence>MSSEVATTGESLLTRLPESIRHKIYDLLGLKPYITDPIRREISGKQLFLVSQKVSRDARAFYFSQNVIWKQDSGKMGFPILRDFTSVALSSFRCLTLHIGPRDFQRMSTEDILRDDPLLFDGFPRLLEDWKAFCRRLAVHTEPNRLELRIYTFASSRRSVEEILNPLLPLPRLWKFLVRLKAVEHDDSLQSYVEEVGQKLTAPKHGSFRFNDLPREIQIKILELTGLINPLCCLEWCPKRRVFGDFYCKNGVCRNEAWNHQDCELSRICFSSSRNCWKMPKPLFQASASLRGLAEYVFYTRNAFRVRIPRPLR</sequence>
<comment type="caution">
    <text evidence="1">The sequence shown here is derived from an EMBL/GenBank/DDBJ whole genome shotgun (WGS) entry which is preliminary data.</text>
</comment>
<evidence type="ECO:0008006" key="3">
    <source>
        <dbReference type="Google" id="ProtNLM"/>
    </source>
</evidence>
<dbReference type="EMBL" id="JAPQKO010000002">
    <property type="protein sequence ID" value="KAJ5179694.1"/>
    <property type="molecule type" value="Genomic_DNA"/>
</dbReference>
<reference evidence="1" key="2">
    <citation type="journal article" date="2023" name="IMA Fungus">
        <title>Comparative genomic study of the Penicillium genus elucidates a diverse pangenome and 15 lateral gene transfer events.</title>
        <authorList>
            <person name="Petersen C."/>
            <person name="Sorensen T."/>
            <person name="Nielsen M.R."/>
            <person name="Sondergaard T.E."/>
            <person name="Sorensen J.L."/>
            <person name="Fitzpatrick D.A."/>
            <person name="Frisvad J.C."/>
            <person name="Nielsen K.L."/>
        </authorList>
    </citation>
    <scope>NUCLEOTIDE SEQUENCE</scope>
    <source>
        <strain evidence="1">IBT 21917</strain>
    </source>
</reference>
<dbReference type="AlphaFoldDB" id="A0A9W9LWG2"/>
<protein>
    <recommendedName>
        <fullName evidence="3">F-box domain-containing protein</fullName>
    </recommendedName>
</protein>
<gene>
    <name evidence="1" type="ORF">N7492_002904</name>
</gene>
<keyword evidence="2" id="KW-1185">Reference proteome</keyword>
<dbReference type="OrthoDB" id="3642266at2759"/>
<reference evidence="1" key="1">
    <citation type="submission" date="2022-11" db="EMBL/GenBank/DDBJ databases">
        <authorList>
            <person name="Petersen C."/>
        </authorList>
    </citation>
    <scope>NUCLEOTIDE SEQUENCE</scope>
    <source>
        <strain evidence="1">IBT 21917</strain>
    </source>
</reference>
<name>A0A9W9LWG2_9EURO</name>
<organism evidence="1 2">
    <name type="scientific">Penicillium capsulatum</name>
    <dbReference type="NCBI Taxonomy" id="69766"/>
    <lineage>
        <taxon>Eukaryota</taxon>
        <taxon>Fungi</taxon>
        <taxon>Dikarya</taxon>
        <taxon>Ascomycota</taxon>
        <taxon>Pezizomycotina</taxon>
        <taxon>Eurotiomycetes</taxon>
        <taxon>Eurotiomycetidae</taxon>
        <taxon>Eurotiales</taxon>
        <taxon>Aspergillaceae</taxon>
        <taxon>Penicillium</taxon>
    </lineage>
</organism>
<evidence type="ECO:0000313" key="1">
    <source>
        <dbReference type="EMBL" id="KAJ5179694.1"/>
    </source>
</evidence>
<evidence type="ECO:0000313" key="2">
    <source>
        <dbReference type="Proteomes" id="UP001146351"/>
    </source>
</evidence>